<accession>A0A6H9XR39</accession>
<dbReference type="CDD" id="cd01449">
    <property type="entry name" value="TST_Repeat_2"/>
    <property type="match status" value="1"/>
</dbReference>
<dbReference type="InterPro" id="IPR001763">
    <property type="entry name" value="Rhodanese-like_dom"/>
</dbReference>
<organism evidence="4 5">
    <name type="scientific">Corynebacterium matruchotii</name>
    <dbReference type="NCBI Taxonomy" id="43768"/>
    <lineage>
        <taxon>Bacteria</taxon>
        <taxon>Bacillati</taxon>
        <taxon>Actinomycetota</taxon>
        <taxon>Actinomycetes</taxon>
        <taxon>Mycobacteriales</taxon>
        <taxon>Corynebacteriaceae</taxon>
        <taxon>Corynebacterium</taxon>
    </lineage>
</organism>
<comment type="caution">
    <text evidence="4">The sequence shown here is derived from an EMBL/GenBank/DDBJ whole genome shotgun (WGS) entry which is preliminary data.</text>
</comment>
<evidence type="ECO:0000259" key="3">
    <source>
        <dbReference type="PROSITE" id="PS50206"/>
    </source>
</evidence>
<dbReference type="PANTHER" id="PTHR11364">
    <property type="entry name" value="THIOSULFATE SULFERTANSFERASE"/>
    <property type="match status" value="1"/>
</dbReference>
<gene>
    <name evidence="4" type="primary">sseB</name>
    <name evidence="4" type="ORF">NCTC10254_01554</name>
</gene>
<dbReference type="AlphaFoldDB" id="A0A6H9XR39"/>
<dbReference type="Pfam" id="PF00581">
    <property type="entry name" value="Rhodanese"/>
    <property type="match status" value="2"/>
</dbReference>
<evidence type="ECO:0000313" key="4">
    <source>
        <dbReference type="EMBL" id="SPW28608.1"/>
    </source>
</evidence>
<reference evidence="4 5" key="1">
    <citation type="submission" date="2018-06" db="EMBL/GenBank/DDBJ databases">
        <authorList>
            <consortium name="Pathogen Informatics"/>
            <person name="Doyle S."/>
        </authorList>
    </citation>
    <scope>NUCLEOTIDE SEQUENCE [LARGE SCALE GENOMIC DNA]</scope>
    <source>
        <strain evidence="4 5">NCTC10254</strain>
    </source>
</reference>
<dbReference type="EC" id="2.8.1.2" evidence="4"/>
<keyword evidence="2" id="KW-0677">Repeat</keyword>
<dbReference type="PROSITE" id="PS50206">
    <property type="entry name" value="RHODANESE_3"/>
    <property type="match status" value="2"/>
</dbReference>
<keyword evidence="1 4" id="KW-0808">Transferase</keyword>
<dbReference type="GO" id="GO:0016784">
    <property type="term" value="F:3-mercaptopyruvate sulfurtransferase activity"/>
    <property type="evidence" value="ECO:0007669"/>
    <property type="project" value="UniProtKB-EC"/>
</dbReference>
<dbReference type="Gene3D" id="3.40.250.10">
    <property type="entry name" value="Rhodanese-like domain"/>
    <property type="match status" value="2"/>
</dbReference>
<dbReference type="EMBL" id="UARK01000011">
    <property type="protein sequence ID" value="SPW28608.1"/>
    <property type="molecule type" value="Genomic_DNA"/>
</dbReference>
<dbReference type="SMART" id="SM00450">
    <property type="entry name" value="RHOD"/>
    <property type="match status" value="2"/>
</dbReference>
<dbReference type="SUPFAM" id="SSF52821">
    <property type="entry name" value="Rhodanese/Cell cycle control phosphatase"/>
    <property type="match status" value="2"/>
</dbReference>
<evidence type="ECO:0000256" key="1">
    <source>
        <dbReference type="ARBA" id="ARBA00022679"/>
    </source>
</evidence>
<dbReference type="Proteomes" id="UP000249886">
    <property type="component" value="Unassembled WGS sequence"/>
</dbReference>
<dbReference type="InterPro" id="IPR036873">
    <property type="entry name" value="Rhodanese-like_dom_sf"/>
</dbReference>
<evidence type="ECO:0000313" key="5">
    <source>
        <dbReference type="Proteomes" id="UP000249886"/>
    </source>
</evidence>
<feature type="domain" description="Rhodanese" evidence="3">
    <location>
        <begin position="162"/>
        <end position="276"/>
    </location>
</feature>
<sequence length="279" mass="31080">MTATIISTDELEYRVRTGKKQIVLASLWEPDEHSNYEHFKAGHIPTARFCDTALALADIPSASKGRNPLPTKTILERWFKYWGLDDTHEVIVYDDKRGFFAARAWWTLKWAGVSNVRILDGGQQEWVRRDYPMAAGPGNPCVYDNIVPSSGHMPTATIQDVKAHTGLLIDARETNRFAGRKEYLDLKAGHIPGAINIPTRSVMNPKQSFKPAEELREIFANHGVTRDTIADAIIYSGSGNHSAQVIAAMNIAGLGTPRHYVGGWSQWCANRNNPVERGV</sequence>
<dbReference type="RefSeq" id="WP_005525496.1">
    <property type="nucleotide sequence ID" value="NZ_CAUOYC010000004.1"/>
</dbReference>
<dbReference type="GO" id="GO:0004792">
    <property type="term" value="F:thiosulfate-cyanide sulfurtransferase activity"/>
    <property type="evidence" value="ECO:0007669"/>
    <property type="project" value="TreeGrafter"/>
</dbReference>
<protein>
    <submittedName>
        <fullName evidence="4">Thiosulfate sulfurtransferase sseB</fullName>
        <ecNumber evidence="4">2.8.1.2</ecNumber>
    </submittedName>
</protein>
<dbReference type="CDD" id="cd01448">
    <property type="entry name" value="TST_Repeat_1"/>
    <property type="match status" value="1"/>
</dbReference>
<evidence type="ECO:0000256" key="2">
    <source>
        <dbReference type="ARBA" id="ARBA00022737"/>
    </source>
</evidence>
<name>A0A6H9XR39_9CORY</name>
<dbReference type="PANTHER" id="PTHR11364:SF27">
    <property type="entry name" value="SULFURTRANSFERASE"/>
    <property type="match status" value="1"/>
</dbReference>
<dbReference type="InterPro" id="IPR045078">
    <property type="entry name" value="TST/MPST-like"/>
</dbReference>
<proteinExistence type="predicted"/>
<feature type="domain" description="Rhodanese" evidence="3">
    <location>
        <begin position="37"/>
        <end position="135"/>
    </location>
</feature>
<dbReference type="GeneID" id="84573591"/>